<sequence>MIVSPRRTDGAVSSLLDSACALFTGSGTRIFTRSCQNPWHSCSLGPLLLNAAPGWDVLAYFCNKTQSTLSRACEIKNGFAGIIVKNSCTRRQKCGASKFQMNVFGIDSTVSFCTSIANTIRKG</sequence>
<proteinExistence type="predicted"/>
<dbReference type="EMBL" id="JAODUP010000116">
    <property type="protein sequence ID" value="KAK2161448.1"/>
    <property type="molecule type" value="Genomic_DNA"/>
</dbReference>
<protein>
    <submittedName>
        <fullName evidence="1">Uncharacterized protein</fullName>
    </submittedName>
</protein>
<dbReference type="Proteomes" id="UP001208570">
    <property type="component" value="Unassembled WGS sequence"/>
</dbReference>
<organism evidence="1 2">
    <name type="scientific">Paralvinella palmiformis</name>
    <dbReference type="NCBI Taxonomy" id="53620"/>
    <lineage>
        <taxon>Eukaryota</taxon>
        <taxon>Metazoa</taxon>
        <taxon>Spiralia</taxon>
        <taxon>Lophotrochozoa</taxon>
        <taxon>Annelida</taxon>
        <taxon>Polychaeta</taxon>
        <taxon>Sedentaria</taxon>
        <taxon>Canalipalpata</taxon>
        <taxon>Terebellida</taxon>
        <taxon>Terebelliformia</taxon>
        <taxon>Alvinellidae</taxon>
        <taxon>Paralvinella</taxon>
    </lineage>
</organism>
<gene>
    <name evidence="1" type="ORF">LSH36_116g01018</name>
</gene>
<keyword evidence="2" id="KW-1185">Reference proteome</keyword>
<reference evidence="1" key="1">
    <citation type="journal article" date="2023" name="Mol. Biol. Evol.">
        <title>Third-Generation Sequencing Reveals the Adaptive Role of the Epigenome in Three Deep-Sea Polychaetes.</title>
        <authorList>
            <person name="Perez M."/>
            <person name="Aroh O."/>
            <person name="Sun Y."/>
            <person name="Lan Y."/>
            <person name="Juniper S.K."/>
            <person name="Young C.R."/>
            <person name="Angers B."/>
            <person name="Qian P.Y."/>
        </authorList>
    </citation>
    <scope>NUCLEOTIDE SEQUENCE</scope>
    <source>
        <strain evidence="1">P08H-3</strain>
    </source>
</reference>
<evidence type="ECO:0000313" key="2">
    <source>
        <dbReference type="Proteomes" id="UP001208570"/>
    </source>
</evidence>
<evidence type="ECO:0000313" key="1">
    <source>
        <dbReference type="EMBL" id="KAK2161448.1"/>
    </source>
</evidence>
<comment type="caution">
    <text evidence="1">The sequence shown here is derived from an EMBL/GenBank/DDBJ whole genome shotgun (WGS) entry which is preliminary data.</text>
</comment>
<feature type="non-terminal residue" evidence="1">
    <location>
        <position position="123"/>
    </location>
</feature>
<dbReference type="AlphaFoldDB" id="A0AAD9JXX8"/>
<name>A0AAD9JXX8_9ANNE</name>
<accession>A0AAD9JXX8</accession>